<dbReference type="Gene3D" id="3.40.50.720">
    <property type="entry name" value="NAD(P)-binding Rossmann-like Domain"/>
    <property type="match status" value="1"/>
</dbReference>
<dbReference type="InterPro" id="IPR051606">
    <property type="entry name" value="Polyketide_Oxido-like"/>
</dbReference>
<proteinExistence type="predicted"/>
<name>A0A1L3I8S9_9RHOB</name>
<dbReference type="STRING" id="1844006.PhaeoP97_03077"/>
<reference evidence="3" key="1">
    <citation type="submission" date="2016-07" db="EMBL/GenBank/DDBJ databases">
        <title>Phaeobacter portensis sp. nov., a tropodithietic acid producing bacterium isolated from a German harbor.</title>
        <authorList>
            <person name="Freese H.M."/>
            <person name="Bunk B."/>
            <person name="Breider S."/>
            <person name="Brinkhoff T."/>
        </authorList>
    </citation>
    <scope>NUCLEOTIDE SEQUENCE [LARGE SCALE GENOMIC DNA]</scope>
    <source>
        <strain evidence="3">P97</strain>
    </source>
</reference>
<dbReference type="EMBL" id="CP016364">
    <property type="protein sequence ID" value="APG48452.1"/>
    <property type="molecule type" value="Genomic_DNA"/>
</dbReference>
<feature type="domain" description="NAD(P)-binding" evidence="1">
    <location>
        <begin position="7"/>
        <end position="199"/>
    </location>
</feature>
<dbReference type="InterPro" id="IPR016040">
    <property type="entry name" value="NAD(P)-bd_dom"/>
</dbReference>
<dbReference type="InterPro" id="IPR036291">
    <property type="entry name" value="NAD(P)-bd_dom_sf"/>
</dbReference>
<evidence type="ECO:0000313" key="3">
    <source>
        <dbReference type="Proteomes" id="UP000183859"/>
    </source>
</evidence>
<dbReference type="AlphaFoldDB" id="A0A1L3I8S9"/>
<dbReference type="OrthoDB" id="7419852at2"/>
<organism evidence="2 3">
    <name type="scientific">Phaeobacter porticola</name>
    <dbReference type="NCBI Taxonomy" id="1844006"/>
    <lineage>
        <taxon>Bacteria</taxon>
        <taxon>Pseudomonadati</taxon>
        <taxon>Pseudomonadota</taxon>
        <taxon>Alphaproteobacteria</taxon>
        <taxon>Rhodobacterales</taxon>
        <taxon>Roseobacteraceae</taxon>
        <taxon>Phaeobacter</taxon>
    </lineage>
</organism>
<dbReference type="Pfam" id="PF13460">
    <property type="entry name" value="NAD_binding_10"/>
    <property type="match status" value="1"/>
</dbReference>
<sequence length="218" mass="23100">MNILLFGATGDVGRATLQQAVERGHHVTAIARNPDALGPLGDTTVRTVALDVLKASHQLTELTKDHQIAISALRPVSGEEPLLVELTRAVLRAAQGGNIPALITGGAALLKLPDGSGHTVLSAPGFLPEASRHIAEACAAQDRLLEAATDVEWTCLRPPALLQEGPRRNRYQWGTDTLITDADGQSKISFADFGGALMDLAEQASRPEKRLTVAWGNP</sequence>
<accession>A0A1L3I8S9</accession>
<keyword evidence="3" id="KW-1185">Reference proteome</keyword>
<dbReference type="GO" id="GO:0016646">
    <property type="term" value="F:oxidoreductase activity, acting on the CH-NH group of donors, NAD or NADP as acceptor"/>
    <property type="evidence" value="ECO:0007669"/>
    <property type="project" value="TreeGrafter"/>
</dbReference>
<gene>
    <name evidence="2" type="ORF">PhaeoP97_03077</name>
</gene>
<dbReference type="PANTHER" id="PTHR43355:SF2">
    <property type="entry name" value="FLAVIN REDUCTASE (NADPH)"/>
    <property type="match status" value="1"/>
</dbReference>
<dbReference type="PANTHER" id="PTHR43355">
    <property type="entry name" value="FLAVIN REDUCTASE (NADPH)"/>
    <property type="match status" value="1"/>
</dbReference>
<dbReference type="RefSeq" id="WP_072505790.1">
    <property type="nucleotide sequence ID" value="NZ_CP016364.1"/>
</dbReference>
<evidence type="ECO:0000313" key="2">
    <source>
        <dbReference type="EMBL" id="APG48452.1"/>
    </source>
</evidence>
<dbReference type="KEGG" id="php:PhaeoP97_03077"/>
<dbReference type="SUPFAM" id="SSF51735">
    <property type="entry name" value="NAD(P)-binding Rossmann-fold domains"/>
    <property type="match status" value="1"/>
</dbReference>
<dbReference type="Proteomes" id="UP000183859">
    <property type="component" value="Chromosome"/>
</dbReference>
<protein>
    <submittedName>
        <fullName evidence="2">Putative transcriptional regulator, AraC family</fullName>
    </submittedName>
</protein>
<evidence type="ECO:0000259" key="1">
    <source>
        <dbReference type="Pfam" id="PF13460"/>
    </source>
</evidence>